<gene>
    <name evidence="1" type="ORF">DDIC_00605</name>
</gene>
<sequence length="113" mass="12431">MYECYTLELEGSALRFAPRKDGGKDLAYLPGQPPKGYTLINLIGDPALLHCAIFRKEEGPGGFFVMHDTEGVLFMAVADTNLTYGMGLAHMGRMVTYARYGADIFEELSEDDG</sequence>
<dbReference type="EMBL" id="CP036295">
    <property type="protein sequence ID" value="QCC84400.1"/>
    <property type="molecule type" value="Genomic_DNA"/>
</dbReference>
<dbReference type="AlphaFoldDB" id="A0A4V1CWZ1"/>
<evidence type="ECO:0000313" key="2">
    <source>
        <dbReference type="Proteomes" id="UP000297065"/>
    </source>
</evidence>
<protein>
    <submittedName>
        <fullName evidence="1">Uncharacterized protein</fullName>
    </submittedName>
</protein>
<dbReference type="RefSeq" id="WP_136398650.1">
    <property type="nucleotide sequence ID" value="NZ_CP036295.1"/>
</dbReference>
<proteinExistence type="predicted"/>
<dbReference type="Proteomes" id="UP000297065">
    <property type="component" value="Chromosome"/>
</dbReference>
<reference evidence="1 2" key="1">
    <citation type="submission" date="2019-02" db="EMBL/GenBank/DDBJ databases">
        <title>Complete Genome Sequence of Desulfovibrio desulfuricans IC1, a Sulfonate Utilizing Anaerobe.</title>
        <authorList>
            <person name="Day L.A."/>
            <person name="De Leon K.B."/>
            <person name="Wall J.D."/>
        </authorList>
    </citation>
    <scope>NUCLEOTIDE SEQUENCE [LARGE SCALE GENOMIC DNA]</scope>
    <source>
        <strain evidence="1 2">IC1</strain>
    </source>
</reference>
<dbReference type="OrthoDB" id="5459447at2"/>
<evidence type="ECO:0000313" key="1">
    <source>
        <dbReference type="EMBL" id="QCC84400.1"/>
    </source>
</evidence>
<name>A0A4V1CWZ1_DESDE</name>
<accession>A0A4V1CWZ1</accession>
<organism evidence="1 2">
    <name type="scientific">Desulfovibrio desulfuricans</name>
    <dbReference type="NCBI Taxonomy" id="876"/>
    <lineage>
        <taxon>Bacteria</taxon>
        <taxon>Pseudomonadati</taxon>
        <taxon>Thermodesulfobacteriota</taxon>
        <taxon>Desulfovibrionia</taxon>
        <taxon>Desulfovibrionales</taxon>
        <taxon>Desulfovibrionaceae</taxon>
        <taxon>Desulfovibrio</taxon>
    </lineage>
</organism>